<protein>
    <submittedName>
        <fullName evidence="5">N-acetyltransferase</fullName>
    </submittedName>
</protein>
<dbReference type="STRING" id="1784.VC42_25165"/>
<evidence type="ECO:0000256" key="1">
    <source>
        <dbReference type="ARBA" id="ARBA00022679"/>
    </source>
</evidence>
<proteinExistence type="inferred from homology"/>
<evidence type="ECO:0000256" key="3">
    <source>
        <dbReference type="ARBA" id="ARBA00038502"/>
    </source>
</evidence>
<comment type="similarity">
    <text evidence="3">Belongs to the acetyltransferase family. RimJ subfamily.</text>
</comment>
<accession>A0A1X0XYZ4</accession>
<dbReference type="EMBL" id="MZZM01000025">
    <property type="protein sequence ID" value="ORJ58079.1"/>
    <property type="molecule type" value="Genomic_DNA"/>
</dbReference>
<reference evidence="5 6" key="1">
    <citation type="submission" date="2017-03" db="EMBL/GenBank/DDBJ databases">
        <title>Genomic insights into Mycobacterium simiae human colonization.</title>
        <authorList>
            <person name="Steffani J.L."/>
            <person name="Brunck M.E."/>
            <person name="Cruz E."/>
            <person name="Montiel R."/>
            <person name="Barona F."/>
        </authorList>
    </citation>
    <scope>NUCLEOTIDE SEQUENCE [LARGE SCALE GENOMIC DNA]</scope>
    <source>
        <strain evidence="5 6">MsiGto</strain>
    </source>
</reference>
<dbReference type="Proteomes" id="UP000193040">
    <property type="component" value="Unassembled WGS sequence"/>
</dbReference>
<evidence type="ECO:0000313" key="6">
    <source>
        <dbReference type="Proteomes" id="UP000193040"/>
    </source>
</evidence>
<name>A0A1X0XYZ4_MYCSI</name>
<keyword evidence="6" id="KW-1185">Reference proteome</keyword>
<dbReference type="RefSeq" id="WP_044511304.1">
    <property type="nucleotide sequence ID" value="NZ_AP022568.1"/>
</dbReference>
<dbReference type="SUPFAM" id="SSF55729">
    <property type="entry name" value="Acyl-CoA N-acyltransferases (Nat)"/>
    <property type="match status" value="1"/>
</dbReference>
<evidence type="ECO:0000256" key="2">
    <source>
        <dbReference type="ARBA" id="ARBA00023315"/>
    </source>
</evidence>
<dbReference type="AlphaFoldDB" id="A0A1X0XYZ4"/>
<evidence type="ECO:0000313" key="5">
    <source>
        <dbReference type="EMBL" id="ORJ58079.1"/>
    </source>
</evidence>
<organism evidence="5 6">
    <name type="scientific">Mycobacterium simiae</name>
    <name type="common">Mycobacterium habana</name>
    <dbReference type="NCBI Taxonomy" id="1784"/>
    <lineage>
        <taxon>Bacteria</taxon>
        <taxon>Bacillati</taxon>
        <taxon>Actinomycetota</taxon>
        <taxon>Actinomycetes</taxon>
        <taxon>Mycobacteriales</taxon>
        <taxon>Mycobacteriaceae</taxon>
        <taxon>Mycobacterium</taxon>
        <taxon>Mycobacterium simiae complex</taxon>
    </lineage>
</organism>
<feature type="domain" description="N-acetyltransferase" evidence="4">
    <location>
        <begin position="14"/>
        <end position="179"/>
    </location>
</feature>
<dbReference type="PANTHER" id="PTHR43792:SF8">
    <property type="entry name" value="[RIBOSOMAL PROTEIN US5]-ALANINE N-ACETYLTRANSFERASE"/>
    <property type="match status" value="1"/>
</dbReference>
<dbReference type="InterPro" id="IPR000182">
    <property type="entry name" value="GNAT_dom"/>
</dbReference>
<dbReference type="InterPro" id="IPR051531">
    <property type="entry name" value="N-acetyltransferase"/>
</dbReference>
<sequence length="179" mass="20170">MVAYPPDRIAGPRLVLRLPTLQDAGPLFQRVARDRAVTKYLLWSPHPDVATTRRVIAEKLNATDQERTWAIELQHSGEVIGLTSCRRPVPESVEIGYCMGRKWWGKGLMSEVLTMLLAALESDAHVSRVWATCSVDNDRSARLLERAGFVLEKRLPRHAVYPNLGAEPQDSLLYAKTLR</sequence>
<evidence type="ECO:0000259" key="4">
    <source>
        <dbReference type="PROSITE" id="PS51186"/>
    </source>
</evidence>
<comment type="caution">
    <text evidence="5">The sequence shown here is derived from an EMBL/GenBank/DDBJ whole genome shotgun (WGS) entry which is preliminary data.</text>
</comment>
<dbReference type="GO" id="GO:0016747">
    <property type="term" value="F:acyltransferase activity, transferring groups other than amino-acyl groups"/>
    <property type="evidence" value="ECO:0007669"/>
    <property type="project" value="InterPro"/>
</dbReference>
<dbReference type="InterPro" id="IPR016181">
    <property type="entry name" value="Acyl_CoA_acyltransferase"/>
</dbReference>
<keyword evidence="2" id="KW-0012">Acyltransferase</keyword>
<dbReference type="Pfam" id="PF13302">
    <property type="entry name" value="Acetyltransf_3"/>
    <property type="match status" value="1"/>
</dbReference>
<dbReference type="PANTHER" id="PTHR43792">
    <property type="entry name" value="GNAT FAMILY, PUTATIVE (AFU_ORTHOLOGUE AFUA_3G00765)-RELATED-RELATED"/>
    <property type="match status" value="1"/>
</dbReference>
<dbReference type="Gene3D" id="3.40.630.30">
    <property type="match status" value="1"/>
</dbReference>
<gene>
    <name evidence="5" type="ORF">B5M45_21170</name>
</gene>
<keyword evidence="1 5" id="KW-0808">Transferase</keyword>
<dbReference type="PROSITE" id="PS51186">
    <property type="entry name" value="GNAT"/>
    <property type="match status" value="1"/>
</dbReference>